<gene>
    <name evidence="3" type="ORF">D0Y65_028299</name>
</gene>
<keyword evidence="2" id="KW-1133">Transmembrane helix</keyword>
<evidence type="ECO:0000256" key="1">
    <source>
        <dbReference type="SAM" id="MobiDB-lite"/>
    </source>
</evidence>
<comment type="caution">
    <text evidence="3">The sequence shown here is derived from an EMBL/GenBank/DDBJ whole genome shotgun (WGS) entry which is preliminary data.</text>
</comment>
<dbReference type="EMBL" id="QZWG01000010">
    <property type="protein sequence ID" value="RZB89391.1"/>
    <property type="molecule type" value="Genomic_DNA"/>
</dbReference>
<feature type="transmembrane region" description="Helical" evidence="2">
    <location>
        <begin position="6"/>
        <end position="28"/>
    </location>
</feature>
<feature type="compositionally biased region" description="Acidic residues" evidence="1">
    <location>
        <begin position="50"/>
        <end position="72"/>
    </location>
</feature>
<evidence type="ECO:0000256" key="2">
    <source>
        <dbReference type="SAM" id="Phobius"/>
    </source>
</evidence>
<proteinExistence type="predicted"/>
<evidence type="ECO:0000313" key="3">
    <source>
        <dbReference type="EMBL" id="RZB89391.1"/>
    </source>
</evidence>
<dbReference type="AlphaFoldDB" id="A0A445ITH2"/>
<accession>A0A445ITH2</accession>
<dbReference type="Proteomes" id="UP000289340">
    <property type="component" value="Chromosome 10"/>
</dbReference>
<protein>
    <submittedName>
        <fullName evidence="3">Uncharacterized protein</fullName>
    </submittedName>
</protein>
<organism evidence="3 4">
    <name type="scientific">Glycine soja</name>
    <name type="common">Wild soybean</name>
    <dbReference type="NCBI Taxonomy" id="3848"/>
    <lineage>
        <taxon>Eukaryota</taxon>
        <taxon>Viridiplantae</taxon>
        <taxon>Streptophyta</taxon>
        <taxon>Embryophyta</taxon>
        <taxon>Tracheophyta</taxon>
        <taxon>Spermatophyta</taxon>
        <taxon>Magnoliopsida</taxon>
        <taxon>eudicotyledons</taxon>
        <taxon>Gunneridae</taxon>
        <taxon>Pentapetalae</taxon>
        <taxon>rosids</taxon>
        <taxon>fabids</taxon>
        <taxon>Fabales</taxon>
        <taxon>Fabaceae</taxon>
        <taxon>Papilionoideae</taxon>
        <taxon>50 kb inversion clade</taxon>
        <taxon>NPAAA clade</taxon>
        <taxon>indigoferoid/millettioid clade</taxon>
        <taxon>Phaseoleae</taxon>
        <taxon>Glycine</taxon>
        <taxon>Glycine subgen. Soja</taxon>
    </lineage>
</organism>
<keyword evidence="2" id="KW-0812">Transmembrane</keyword>
<keyword evidence="2" id="KW-0472">Membrane</keyword>
<feature type="region of interest" description="Disordered" evidence="1">
    <location>
        <begin position="50"/>
        <end position="78"/>
    </location>
</feature>
<name>A0A445ITH2_GLYSO</name>
<evidence type="ECO:0000313" key="4">
    <source>
        <dbReference type="Proteomes" id="UP000289340"/>
    </source>
</evidence>
<dbReference type="PANTHER" id="PTHR36715:SF1">
    <property type="entry name" value="PROTEIN, PUTATIVE-RELATED"/>
    <property type="match status" value="1"/>
</dbReference>
<keyword evidence="4" id="KW-1185">Reference proteome</keyword>
<dbReference type="PANTHER" id="PTHR36715">
    <property type="entry name" value="BNAANNG41370D PROTEIN"/>
    <property type="match status" value="1"/>
</dbReference>
<sequence>MLLLLLTLPSFCKWGLFFLTLLLTAFIFRLRQNAPPFPLIIATYDYSDTDDDDGISSTSEFEDDDDEEEENEEDRRDEYFRVRGSTNDERRRSIADFLSLSEIANTKSVVKLWDTIGFGLGFGFEHVDDRSSDGSRIVSVYDGELPDPAVVVSAGENASGNLAVTIWDTRLRRRIPAMMAEWGPSLGKTVGVVESSQVHKLYVKDDGRYGFTVGDMRNARSPLQYVTDSHLDLWWPNSLVMKS</sequence>
<reference evidence="3 4" key="1">
    <citation type="submission" date="2018-09" db="EMBL/GenBank/DDBJ databases">
        <title>A high-quality reference genome of wild soybean provides a powerful tool to mine soybean genomes.</title>
        <authorList>
            <person name="Xie M."/>
            <person name="Chung C.Y.L."/>
            <person name="Li M.-W."/>
            <person name="Wong F.-L."/>
            <person name="Chan T.-F."/>
            <person name="Lam H.-M."/>
        </authorList>
    </citation>
    <scope>NUCLEOTIDE SEQUENCE [LARGE SCALE GENOMIC DNA]</scope>
    <source>
        <strain evidence="4">cv. W05</strain>
        <tissue evidence="3">Hypocotyl of etiolated seedlings</tissue>
    </source>
</reference>